<keyword evidence="1" id="KW-0966">Cell projection</keyword>
<dbReference type="RefSeq" id="WP_091688134.1">
    <property type="nucleotide sequence ID" value="NZ_BAABFM010000021.1"/>
</dbReference>
<evidence type="ECO:0000313" key="2">
    <source>
        <dbReference type="Proteomes" id="UP000198806"/>
    </source>
</evidence>
<dbReference type="STRING" id="1527.SAMN04489757_13929"/>
<dbReference type="OrthoDB" id="9799862at2"/>
<gene>
    <name evidence="1" type="ORF">SAMN04489757_13929</name>
</gene>
<name>A0A1I5I4T3_9FIRM</name>
<dbReference type="PANTHER" id="PTHR39185:SF1">
    <property type="entry name" value="SWARMING MOTILITY PROTEIN SWRD"/>
    <property type="match status" value="1"/>
</dbReference>
<protein>
    <submittedName>
        <fullName evidence="1">Flagellar protein FlbD</fullName>
    </submittedName>
</protein>
<reference evidence="1 2" key="1">
    <citation type="submission" date="2016-10" db="EMBL/GenBank/DDBJ databases">
        <authorList>
            <person name="de Groot N.N."/>
        </authorList>
    </citation>
    <scope>NUCLEOTIDE SEQUENCE [LARGE SCALE GENOMIC DNA]</scope>
    <source>
        <strain evidence="1 2">DSM 1283</strain>
    </source>
</reference>
<dbReference type="Pfam" id="PF06289">
    <property type="entry name" value="FlbD"/>
    <property type="match status" value="1"/>
</dbReference>
<dbReference type="EMBL" id="FOWD01000039">
    <property type="protein sequence ID" value="SFO55658.1"/>
    <property type="molecule type" value="Genomic_DNA"/>
</dbReference>
<dbReference type="PANTHER" id="PTHR39185">
    <property type="entry name" value="SWARMING MOTILITY PROTEIN SWRD"/>
    <property type="match status" value="1"/>
</dbReference>
<dbReference type="AlphaFoldDB" id="A0A1I5I4T3"/>
<dbReference type="InterPro" id="IPR009384">
    <property type="entry name" value="SwrD-like"/>
</dbReference>
<proteinExistence type="predicted"/>
<sequence length="63" mass="7380">MINITKMNNVNITINDDLIESIEETPDTVITLTTGKKLIVKESREEIIELVKKYKKELYRLEN</sequence>
<keyword evidence="2" id="KW-1185">Reference proteome</keyword>
<dbReference type="Proteomes" id="UP000198806">
    <property type="component" value="Unassembled WGS sequence"/>
</dbReference>
<organism evidence="1 2">
    <name type="scientific">Anaerocolumna aminovalerica</name>
    <dbReference type="NCBI Taxonomy" id="1527"/>
    <lineage>
        <taxon>Bacteria</taxon>
        <taxon>Bacillati</taxon>
        <taxon>Bacillota</taxon>
        <taxon>Clostridia</taxon>
        <taxon>Lachnospirales</taxon>
        <taxon>Lachnospiraceae</taxon>
        <taxon>Anaerocolumna</taxon>
    </lineage>
</organism>
<evidence type="ECO:0000313" key="1">
    <source>
        <dbReference type="EMBL" id="SFO55658.1"/>
    </source>
</evidence>
<keyword evidence="1" id="KW-0282">Flagellum</keyword>
<keyword evidence="1" id="KW-0969">Cilium</keyword>
<accession>A0A1I5I4T3</accession>